<feature type="transmembrane region" description="Helical" evidence="1">
    <location>
        <begin position="37"/>
        <end position="62"/>
    </location>
</feature>
<keyword evidence="1" id="KW-0472">Membrane</keyword>
<gene>
    <name evidence="2" type="ORF">EYC84_003490</name>
</gene>
<reference evidence="2 3" key="1">
    <citation type="submission" date="2019-06" db="EMBL/GenBank/DDBJ databases">
        <title>Genome Sequence of the Brown Rot Fungal Pathogen Monilinia fructicola.</title>
        <authorList>
            <person name="De Miccolis Angelini R.M."/>
            <person name="Landi L."/>
            <person name="Abate D."/>
            <person name="Pollastro S."/>
            <person name="Romanazzi G."/>
            <person name="Faretra F."/>
        </authorList>
    </citation>
    <scope>NUCLEOTIDE SEQUENCE [LARGE SCALE GENOMIC DNA]</scope>
    <source>
        <strain evidence="2 3">Mfrc123</strain>
    </source>
</reference>
<comment type="caution">
    <text evidence="2">The sequence shown here is derived from an EMBL/GenBank/DDBJ whole genome shotgun (WGS) entry which is preliminary data.</text>
</comment>
<proteinExistence type="predicted"/>
<dbReference type="EMBL" id="VICG01000004">
    <property type="protein sequence ID" value="KAA8572940.1"/>
    <property type="molecule type" value="Genomic_DNA"/>
</dbReference>
<organism evidence="2 3">
    <name type="scientific">Monilinia fructicola</name>
    <name type="common">Brown rot fungus</name>
    <name type="synonym">Ciboria fructicola</name>
    <dbReference type="NCBI Taxonomy" id="38448"/>
    <lineage>
        <taxon>Eukaryota</taxon>
        <taxon>Fungi</taxon>
        <taxon>Dikarya</taxon>
        <taxon>Ascomycota</taxon>
        <taxon>Pezizomycotina</taxon>
        <taxon>Leotiomycetes</taxon>
        <taxon>Helotiales</taxon>
        <taxon>Sclerotiniaceae</taxon>
        <taxon>Monilinia</taxon>
    </lineage>
</organism>
<evidence type="ECO:0000256" key="1">
    <source>
        <dbReference type="SAM" id="Phobius"/>
    </source>
</evidence>
<evidence type="ECO:0000313" key="3">
    <source>
        <dbReference type="Proteomes" id="UP000322873"/>
    </source>
</evidence>
<dbReference type="AlphaFoldDB" id="A0A5M9JWC8"/>
<sequence length="67" mass="7810">MSTKIHTSSYEDMELKILTFTCFTGFTDYAVSISLSFYFFLFASFFLFSFFGYCSALCCSFMDEWKG</sequence>
<protein>
    <submittedName>
        <fullName evidence="2">Uncharacterized protein</fullName>
    </submittedName>
</protein>
<evidence type="ECO:0000313" key="2">
    <source>
        <dbReference type="EMBL" id="KAA8572940.1"/>
    </source>
</evidence>
<keyword evidence="1" id="KW-0812">Transmembrane</keyword>
<accession>A0A5M9JWC8</accession>
<keyword evidence="1" id="KW-1133">Transmembrane helix</keyword>
<name>A0A5M9JWC8_MONFR</name>
<keyword evidence="3" id="KW-1185">Reference proteome</keyword>
<dbReference type="Proteomes" id="UP000322873">
    <property type="component" value="Unassembled WGS sequence"/>
</dbReference>